<feature type="domain" description="EF-hand" evidence="9">
    <location>
        <begin position="88"/>
        <end position="113"/>
    </location>
</feature>
<sequence length="338" mass="37956">MTIMDIAVYDDGRRRTEPVELAQAHEVARSGGGLAWVDLAWPSTEEIEDVAKEFGVHALAVEDSVRAHQRPKTELYDESMFVVLHPARTVDDDGDGLVDRIEFGEVHAWIGPDYAITIRRSKVPRVETLQAALDADLLRSGPGAVLFSLFDAVVDTYRPVVARLRRVVDDVEDDLFSRDPQVSRRIYEATREVIALQRAIHPVVDMLRPMAKDAGKPVELRQNFRNVLDHAIRYADAADHLRLLLANALNAHSTLVAQEQNDEMRRLSEVGVQQAEAAKKISSWAAILFAPTMVASIYGMNFDHMPELHWTFGYPLALLIMLGAGIGFWRIFKKVGWL</sequence>
<evidence type="ECO:0000256" key="2">
    <source>
        <dbReference type="ARBA" id="ARBA00009765"/>
    </source>
</evidence>
<evidence type="ECO:0000256" key="6">
    <source>
        <dbReference type="ARBA" id="ARBA00022989"/>
    </source>
</evidence>
<dbReference type="InterPro" id="IPR045861">
    <property type="entry name" value="CorA_cytoplasmic_dom"/>
</dbReference>
<dbReference type="SUPFAM" id="SSF143865">
    <property type="entry name" value="CorA soluble domain-like"/>
    <property type="match status" value="1"/>
</dbReference>
<dbReference type="Pfam" id="PF01544">
    <property type="entry name" value="CorA"/>
    <property type="match status" value="1"/>
</dbReference>
<keyword evidence="5 8" id="KW-0812">Transmembrane</keyword>
<dbReference type="InterPro" id="IPR002048">
    <property type="entry name" value="EF_hand_dom"/>
</dbReference>
<evidence type="ECO:0000256" key="4">
    <source>
        <dbReference type="ARBA" id="ARBA00022475"/>
    </source>
</evidence>
<keyword evidence="7 8" id="KW-0472">Membrane</keyword>
<feature type="transmembrane region" description="Helical" evidence="8">
    <location>
        <begin position="281"/>
        <end position="300"/>
    </location>
</feature>
<dbReference type="RefSeq" id="WP_344103105.1">
    <property type="nucleotide sequence ID" value="NZ_BAAANL010000004.1"/>
</dbReference>
<keyword evidence="3" id="KW-0813">Transport</keyword>
<keyword evidence="4" id="KW-1003">Cell membrane</keyword>
<dbReference type="InterPro" id="IPR045863">
    <property type="entry name" value="CorA_TM1_TM2"/>
</dbReference>
<dbReference type="Gene3D" id="3.30.460.20">
    <property type="entry name" value="CorA soluble domain-like"/>
    <property type="match status" value="1"/>
</dbReference>
<dbReference type="EMBL" id="BAAANL010000004">
    <property type="protein sequence ID" value="GAA1865312.1"/>
    <property type="molecule type" value="Genomic_DNA"/>
</dbReference>
<dbReference type="Proteomes" id="UP001501094">
    <property type="component" value="Unassembled WGS sequence"/>
</dbReference>
<organism evidence="10 11">
    <name type="scientific">Myceligenerans crystallogenes</name>
    <dbReference type="NCBI Taxonomy" id="316335"/>
    <lineage>
        <taxon>Bacteria</taxon>
        <taxon>Bacillati</taxon>
        <taxon>Actinomycetota</taxon>
        <taxon>Actinomycetes</taxon>
        <taxon>Micrococcales</taxon>
        <taxon>Promicromonosporaceae</taxon>
        <taxon>Myceligenerans</taxon>
    </lineage>
</organism>
<comment type="subcellular location">
    <subcellularLocation>
        <location evidence="1">Cell membrane</location>
        <topology evidence="1">Multi-pass membrane protein</topology>
    </subcellularLocation>
</comment>
<dbReference type="CDD" id="cd12830">
    <property type="entry name" value="MtCorA-like"/>
    <property type="match status" value="1"/>
</dbReference>
<evidence type="ECO:0000313" key="10">
    <source>
        <dbReference type="EMBL" id="GAA1865312.1"/>
    </source>
</evidence>
<keyword evidence="6 8" id="KW-1133">Transmembrane helix</keyword>
<evidence type="ECO:0000256" key="1">
    <source>
        <dbReference type="ARBA" id="ARBA00004651"/>
    </source>
</evidence>
<evidence type="ECO:0000259" key="9">
    <source>
        <dbReference type="PROSITE" id="PS50222"/>
    </source>
</evidence>
<dbReference type="InterPro" id="IPR018247">
    <property type="entry name" value="EF_Hand_1_Ca_BS"/>
</dbReference>
<keyword evidence="11" id="KW-1185">Reference proteome</keyword>
<dbReference type="PROSITE" id="PS00018">
    <property type="entry name" value="EF_HAND_1"/>
    <property type="match status" value="1"/>
</dbReference>
<comment type="similarity">
    <text evidence="2">Belongs to the CorA metal ion transporter (MIT) (TC 1.A.35) family.</text>
</comment>
<dbReference type="PANTHER" id="PTHR46494">
    <property type="entry name" value="CORA FAMILY METAL ION TRANSPORTER (EUROFUNG)"/>
    <property type="match status" value="1"/>
</dbReference>
<accession>A0ABP4ZPH9</accession>
<dbReference type="InterPro" id="IPR002523">
    <property type="entry name" value="MgTranspt_CorA/ZnTranspt_ZntB"/>
</dbReference>
<evidence type="ECO:0000256" key="3">
    <source>
        <dbReference type="ARBA" id="ARBA00022448"/>
    </source>
</evidence>
<evidence type="ECO:0000256" key="8">
    <source>
        <dbReference type="SAM" id="Phobius"/>
    </source>
</evidence>
<proteinExistence type="inferred from homology"/>
<evidence type="ECO:0000313" key="11">
    <source>
        <dbReference type="Proteomes" id="UP001501094"/>
    </source>
</evidence>
<dbReference type="PROSITE" id="PS50222">
    <property type="entry name" value="EF_HAND_2"/>
    <property type="match status" value="1"/>
</dbReference>
<protein>
    <submittedName>
        <fullName evidence="10">Magnesium/cobalt transporter CorA</fullName>
    </submittedName>
</protein>
<dbReference type="SUPFAM" id="SSF144083">
    <property type="entry name" value="Magnesium transport protein CorA, transmembrane region"/>
    <property type="match status" value="1"/>
</dbReference>
<dbReference type="PANTHER" id="PTHR46494:SF1">
    <property type="entry name" value="CORA FAMILY METAL ION TRANSPORTER (EUROFUNG)"/>
    <property type="match status" value="1"/>
</dbReference>
<gene>
    <name evidence="10" type="primary">corA</name>
    <name evidence="10" type="ORF">GCM10009751_24300</name>
</gene>
<name>A0ABP4ZPH9_9MICO</name>
<evidence type="ECO:0000256" key="5">
    <source>
        <dbReference type="ARBA" id="ARBA00022692"/>
    </source>
</evidence>
<feature type="transmembrane region" description="Helical" evidence="8">
    <location>
        <begin position="312"/>
        <end position="332"/>
    </location>
</feature>
<dbReference type="Gene3D" id="1.20.58.340">
    <property type="entry name" value="Magnesium transport protein CorA, transmembrane region"/>
    <property type="match status" value="2"/>
</dbReference>
<evidence type="ECO:0000256" key="7">
    <source>
        <dbReference type="ARBA" id="ARBA00023136"/>
    </source>
</evidence>
<comment type="caution">
    <text evidence="10">The sequence shown here is derived from an EMBL/GenBank/DDBJ whole genome shotgun (WGS) entry which is preliminary data.</text>
</comment>
<reference evidence="11" key="1">
    <citation type="journal article" date="2019" name="Int. J. Syst. Evol. Microbiol.">
        <title>The Global Catalogue of Microorganisms (GCM) 10K type strain sequencing project: providing services to taxonomists for standard genome sequencing and annotation.</title>
        <authorList>
            <consortium name="The Broad Institute Genomics Platform"/>
            <consortium name="The Broad Institute Genome Sequencing Center for Infectious Disease"/>
            <person name="Wu L."/>
            <person name="Ma J."/>
        </authorList>
    </citation>
    <scope>NUCLEOTIDE SEQUENCE [LARGE SCALE GENOMIC DNA]</scope>
    <source>
        <strain evidence="11">JCM 14326</strain>
    </source>
</reference>